<keyword evidence="3" id="KW-1185">Reference proteome</keyword>
<protein>
    <submittedName>
        <fullName evidence="2">Predicted protein</fullName>
    </submittedName>
</protein>
<dbReference type="OMA" id="SEMKTHA"/>
<dbReference type="GeneID" id="8847861"/>
<dbReference type="Gene3D" id="1.20.1270.60">
    <property type="entry name" value="Arfaptin homology (AH) domain/BAR domain"/>
    <property type="match status" value="1"/>
</dbReference>
<gene>
    <name evidence="2" type="ORF">NAEGRDRAFT_79910</name>
</gene>
<accession>D2VGR8</accession>
<dbReference type="OrthoDB" id="10350747at2759"/>
<dbReference type="EMBL" id="GG738870">
    <property type="protein sequence ID" value="EFC44109.1"/>
    <property type="molecule type" value="Genomic_DNA"/>
</dbReference>
<organism evidence="3">
    <name type="scientific">Naegleria gruberi</name>
    <name type="common">Amoeba</name>
    <dbReference type="NCBI Taxonomy" id="5762"/>
    <lineage>
        <taxon>Eukaryota</taxon>
        <taxon>Discoba</taxon>
        <taxon>Heterolobosea</taxon>
        <taxon>Tetramitia</taxon>
        <taxon>Eutetramitia</taxon>
        <taxon>Vahlkampfiidae</taxon>
        <taxon>Naegleria</taxon>
    </lineage>
</organism>
<dbReference type="InterPro" id="IPR027267">
    <property type="entry name" value="AH/BAR_dom_sf"/>
</dbReference>
<dbReference type="KEGG" id="ngr:NAEGRDRAFT_79910"/>
<evidence type="ECO:0000313" key="3">
    <source>
        <dbReference type="Proteomes" id="UP000006671"/>
    </source>
</evidence>
<sequence length="292" mass="32936">MGGIVSKQAPLVVDVGLILGNSPSDELRGESKFSMRLINNVPDVLSLLKKNAEEVESFGKAIKKTSEYYRTMNKATLTSVEAFTTNTNLHKNPPEDVNIVHKMCIGMTTLTKDPFTPCSALDDLYQKVGVLVQTIKDLTKAGKSEFKILEAQKTSSLKELDKLRKRCAERSKKLQEIKSAPLTSIAEKTKIDFEVKNLETYIAEDKQVIKTQEELIQKVDRSVYNILTHFEVLERKRVKQLQTLSHSYFQIRKAMAQYLAEQMREVLSKVSLCQPESELSHLISNCAVKPNG</sequence>
<name>D2VGR8_NAEGR</name>
<dbReference type="RefSeq" id="XP_002676853.1">
    <property type="nucleotide sequence ID" value="XM_002676807.1"/>
</dbReference>
<dbReference type="InParanoid" id="D2VGR8"/>
<dbReference type="VEuPathDB" id="AmoebaDB:NAEGRDRAFT_79910"/>
<keyword evidence="1" id="KW-0175">Coiled coil</keyword>
<proteinExistence type="predicted"/>
<dbReference type="AlphaFoldDB" id="D2VGR8"/>
<dbReference type="Proteomes" id="UP000006671">
    <property type="component" value="Unassembled WGS sequence"/>
</dbReference>
<evidence type="ECO:0000256" key="1">
    <source>
        <dbReference type="SAM" id="Coils"/>
    </source>
</evidence>
<reference evidence="2 3" key="1">
    <citation type="journal article" date="2010" name="Cell">
        <title>The genome of Naegleria gruberi illuminates early eukaryotic versatility.</title>
        <authorList>
            <person name="Fritz-Laylin L.K."/>
            <person name="Prochnik S.E."/>
            <person name="Ginger M.L."/>
            <person name="Dacks J.B."/>
            <person name="Carpenter M.L."/>
            <person name="Field M.C."/>
            <person name="Kuo A."/>
            <person name="Paredez A."/>
            <person name="Chapman J."/>
            <person name="Pham J."/>
            <person name="Shu S."/>
            <person name="Neupane R."/>
            <person name="Cipriano M."/>
            <person name="Mancuso J."/>
            <person name="Tu H."/>
            <person name="Salamov A."/>
            <person name="Lindquist E."/>
            <person name="Shapiro H."/>
            <person name="Lucas S."/>
            <person name="Grigoriev I.V."/>
            <person name="Cande W.Z."/>
            <person name="Fulton C."/>
            <person name="Rokhsar D.S."/>
            <person name="Dawson S.C."/>
        </authorList>
    </citation>
    <scope>NUCLEOTIDE SEQUENCE [LARGE SCALE GENOMIC DNA]</scope>
    <source>
        <strain evidence="2 3">NEG-M</strain>
    </source>
</reference>
<dbReference type="SUPFAM" id="SSF103657">
    <property type="entry name" value="BAR/IMD domain-like"/>
    <property type="match status" value="1"/>
</dbReference>
<feature type="coiled-coil region" evidence="1">
    <location>
        <begin position="146"/>
        <end position="180"/>
    </location>
</feature>
<evidence type="ECO:0000313" key="2">
    <source>
        <dbReference type="EMBL" id="EFC44109.1"/>
    </source>
</evidence>